<feature type="region of interest" description="Disordered" evidence="2">
    <location>
        <begin position="71"/>
        <end position="94"/>
    </location>
</feature>
<dbReference type="SMART" id="SM00343">
    <property type="entry name" value="ZnF_C2HC"/>
    <property type="match status" value="1"/>
</dbReference>
<comment type="caution">
    <text evidence="4">The sequence shown here is derived from an EMBL/GenBank/DDBJ whole genome shotgun (WGS) entry which is preliminary data.</text>
</comment>
<organism evidence="4 5">
    <name type="scientific">Helianthus annuus</name>
    <name type="common">Common sunflower</name>
    <dbReference type="NCBI Taxonomy" id="4232"/>
    <lineage>
        <taxon>Eukaryota</taxon>
        <taxon>Viridiplantae</taxon>
        <taxon>Streptophyta</taxon>
        <taxon>Embryophyta</taxon>
        <taxon>Tracheophyta</taxon>
        <taxon>Spermatophyta</taxon>
        <taxon>Magnoliopsida</taxon>
        <taxon>eudicotyledons</taxon>
        <taxon>Gunneridae</taxon>
        <taxon>Pentapetalae</taxon>
        <taxon>asterids</taxon>
        <taxon>campanulids</taxon>
        <taxon>Asterales</taxon>
        <taxon>Asteraceae</taxon>
        <taxon>Asteroideae</taxon>
        <taxon>Heliantheae alliance</taxon>
        <taxon>Heliantheae</taxon>
        <taxon>Helianthus</taxon>
    </lineage>
</organism>
<keyword evidence="5" id="KW-1185">Reference proteome</keyword>
<protein>
    <submittedName>
        <fullName evidence="4">Transcription factor interactor and regulator CCHC(Zn) family</fullName>
    </submittedName>
</protein>
<feature type="compositionally biased region" description="Basic and acidic residues" evidence="2">
    <location>
        <begin position="266"/>
        <end position="284"/>
    </location>
</feature>
<keyword evidence="1" id="KW-0863">Zinc-finger</keyword>
<dbReference type="Gene3D" id="4.10.60.10">
    <property type="entry name" value="Zinc finger, CCHC-type"/>
    <property type="match status" value="1"/>
</dbReference>
<proteinExistence type="predicted"/>
<dbReference type="EMBL" id="MNCJ02000319">
    <property type="protein sequence ID" value="KAF5809780.1"/>
    <property type="molecule type" value="Genomic_DNA"/>
</dbReference>
<feature type="compositionally biased region" description="Polar residues" evidence="2">
    <location>
        <begin position="242"/>
        <end position="265"/>
    </location>
</feature>
<dbReference type="Pfam" id="PF00098">
    <property type="entry name" value="zf-CCHC"/>
    <property type="match status" value="1"/>
</dbReference>
<keyword evidence="1" id="KW-0862">Zinc</keyword>
<dbReference type="InterPro" id="IPR001878">
    <property type="entry name" value="Znf_CCHC"/>
</dbReference>
<name>A0A9K3NS05_HELAN</name>
<dbReference type="PROSITE" id="PS50158">
    <property type="entry name" value="ZF_CCHC"/>
    <property type="match status" value="1"/>
</dbReference>
<keyword evidence="1" id="KW-0479">Metal-binding</keyword>
<evidence type="ECO:0000259" key="3">
    <source>
        <dbReference type="PROSITE" id="PS50158"/>
    </source>
</evidence>
<accession>A0A9K3NS05</accession>
<dbReference type="SUPFAM" id="SSF57756">
    <property type="entry name" value="Retrovirus zinc finger-like domains"/>
    <property type="match status" value="1"/>
</dbReference>
<evidence type="ECO:0000313" key="5">
    <source>
        <dbReference type="Proteomes" id="UP000215914"/>
    </source>
</evidence>
<feature type="region of interest" description="Disordered" evidence="2">
    <location>
        <begin position="236"/>
        <end position="284"/>
    </location>
</feature>
<evidence type="ECO:0000256" key="2">
    <source>
        <dbReference type="SAM" id="MobiDB-lite"/>
    </source>
</evidence>
<dbReference type="Gramene" id="mRNA:HanXRQr2_Chr04g0161441">
    <property type="protein sequence ID" value="CDS:HanXRQr2_Chr04g0161441.1"/>
    <property type="gene ID" value="HanXRQr2_Chr04g0161441"/>
</dbReference>
<dbReference type="GO" id="GO:0008270">
    <property type="term" value="F:zinc ion binding"/>
    <property type="evidence" value="ECO:0007669"/>
    <property type="project" value="UniProtKB-KW"/>
</dbReference>
<gene>
    <name evidence="4" type="ORF">HanXRQr2_Chr04g0161441</name>
</gene>
<dbReference type="InterPro" id="IPR036875">
    <property type="entry name" value="Znf_CCHC_sf"/>
</dbReference>
<reference evidence="4" key="1">
    <citation type="journal article" date="2017" name="Nature">
        <title>The sunflower genome provides insights into oil metabolism, flowering and Asterid evolution.</title>
        <authorList>
            <person name="Badouin H."/>
            <person name="Gouzy J."/>
            <person name="Grassa C.J."/>
            <person name="Murat F."/>
            <person name="Staton S.E."/>
            <person name="Cottret L."/>
            <person name="Lelandais-Briere C."/>
            <person name="Owens G.L."/>
            <person name="Carrere S."/>
            <person name="Mayjonade B."/>
            <person name="Legrand L."/>
            <person name="Gill N."/>
            <person name="Kane N.C."/>
            <person name="Bowers J.E."/>
            <person name="Hubner S."/>
            <person name="Bellec A."/>
            <person name="Berard A."/>
            <person name="Berges H."/>
            <person name="Blanchet N."/>
            <person name="Boniface M.C."/>
            <person name="Brunel D."/>
            <person name="Catrice O."/>
            <person name="Chaidir N."/>
            <person name="Claudel C."/>
            <person name="Donnadieu C."/>
            <person name="Faraut T."/>
            <person name="Fievet G."/>
            <person name="Helmstetter N."/>
            <person name="King M."/>
            <person name="Knapp S.J."/>
            <person name="Lai Z."/>
            <person name="Le Paslier M.C."/>
            <person name="Lippi Y."/>
            <person name="Lorenzon L."/>
            <person name="Mandel J.R."/>
            <person name="Marage G."/>
            <person name="Marchand G."/>
            <person name="Marquand E."/>
            <person name="Bret-Mestries E."/>
            <person name="Morien E."/>
            <person name="Nambeesan S."/>
            <person name="Nguyen T."/>
            <person name="Pegot-Espagnet P."/>
            <person name="Pouilly N."/>
            <person name="Raftis F."/>
            <person name="Sallet E."/>
            <person name="Schiex T."/>
            <person name="Thomas J."/>
            <person name="Vandecasteele C."/>
            <person name="Vares D."/>
            <person name="Vear F."/>
            <person name="Vautrin S."/>
            <person name="Crespi M."/>
            <person name="Mangin B."/>
            <person name="Burke J.M."/>
            <person name="Salse J."/>
            <person name="Munos S."/>
            <person name="Vincourt P."/>
            <person name="Rieseberg L.H."/>
            <person name="Langlade N.B."/>
        </authorList>
    </citation>
    <scope>NUCLEOTIDE SEQUENCE</scope>
    <source>
        <tissue evidence="4">Leaves</tissue>
    </source>
</reference>
<dbReference type="AlphaFoldDB" id="A0A9K3NS05"/>
<dbReference type="Proteomes" id="UP000215914">
    <property type="component" value="Unassembled WGS sequence"/>
</dbReference>
<dbReference type="GO" id="GO:0003676">
    <property type="term" value="F:nucleic acid binding"/>
    <property type="evidence" value="ECO:0007669"/>
    <property type="project" value="InterPro"/>
</dbReference>
<evidence type="ECO:0000256" key="1">
    <source>
        <dbReference type="PROSITE-ProRule" id="PRU00047"/>
    </source>
</evidence>
<feature type="compositionally biased region" description="Basic and acidic residues" evidence="2">
    <location>
        <begin position="85"/>
        <end position="94"/>
    </location>
</feature>
<feature type="domain" description="CCHC-type" evidence="3">
    <location>
        <begin position="36"/>
        <end position="51"/>
    </location>
</feature>
<reference evidence="4" key="2">
    <citation type="submission" date="2020-06" db="EMBL/GenBank/DDBJ databases">
        <title>Helianthus annuus Genome sequencing and assembly Release 2.</title>
        <authorList>
            <person name="Gouzy J."/>
            <person name="Langlade N."/>
            <person name="Munos S."/>
        </authorList>
    </citation>
    <scope>NUCLEOTIDE SEQUENCE</scope>
    <source>
        <tissue evidence="4">Leaves</tissue>
    </source>
</reference>
<sequence length="284" mass="33239">MASVIRRAQRFMEITRRKCLEGHDMKLGFDRAKVTCFKCKQKGHFKIECTNRQADDSVNPFHDDYYKKATYHHTNEQPSRTNQKQIDEGSSKDRKQALIMIQEDEGFNWNKYIKKEEKKALVVELRASREERHARMRLGEVYEIFMEAKHENRWDDERKCFLDPQGNPTIDPNVVDFKALVGAIPTAGVFYSKIKEDLKYEKEVEEGIRRVIYASMEKKKSVEEIVDESKKLKEEILKKTTDNTPVEDQVEITTQTESTKSSDNAKSTDKIDEIDNESEKKTDV</sequence>
<evidence type="ECO:0000313" key="4">
    <source>
        <dbReference type="EMBL" id="KAF5809780.1"/>
    </source>
</evidence>